<feature type="compositionally biased region" description="Polar residues" evidence="1">
    <location>
        <begin position="96"/>
        <end position="106"/>
    </location>
</feature>
<dbReference type="AlphaFoldDB" id="A0AAN6HCG5"/>
<feature type="compositionally biased region" description="Polar residues" evidence="1">
    <location>
        <begin position="54"/>
        <end position="63"/>
    </location>
</feature>
<dbReference type="EMBL" id="JAUJLE010000259">
    <property type="protein sequence ID" value="KAK0964479.1"/>
    <property type="molecule type" value="Genomic_DNA"/>
</dbReference>
<gene>
    <name evidence="2" type="ORF">LTR91_018444</name>
</gene>
<feature type="region of interest" description="Disordered" evidence="1">
    <location>
        <begin position="18"/>
        <end position="41"/>
    </location>
</feature>
<evidence type="ECO:0000256" key="1">
    <source>
        <dbReference type="SAM" id="MobiDB-lite"/>
    </source>
</evidence>
<comment type="caution">
    <text evidence="2">The sequence shown here is derived from an EMBL/GenBank/DDBJ whole genome shotgun (WGS) entry which is preliminary data.</text>
</comment>
<feature type="region of interest" description="Disordered" evidence="1">
    <location>
        <begin position="87"/>
        <end position="106"/>
    </location>
</feature>
<sequence length="134" mass="14626">MIQDLYRMRNLLTVLHPTDGRNPRIGSGRVPASRHAATRPPDELRRCMSDSEHAFTQASQHVSANAERGRPGGDEVRVAGNPIIVLNMRHPPTGKHYTSTSGTTHVSHAVKPVNPTRAVPSHRHEPGIIGDEIG</sequence>
<evidence type="ECO:0000313" key="3">
    <source>
        <dbReference type="Proteomes" id="UP001175353"/>
    </source>
</evidence>
<proteinExistence type="predicted"/>
<organism evidence="2 3">
    <name type="scientific">Friedmanniomyces endolithicus</name>
    <dbReference type="NCBI Taxonomy" id="329885"/>
    <lineage>
        <taxon>Eukaryota</taxon>
        <taxon>Fungi</taxon>
        <taxon>Dikarya</taxon>
        <taxon>Ascomycota</taxon>
        <taxon>Pezizomycotina</taxon>
        <taxon>Dothideomycetes</taxon>
        <taxon>Dothideomycetidae</taxon>
        <taxon>Mycosphaerellales</taxon>
        <taxon>Teratosphaeriaceae</taxon>
        <taxon>Friedmanniomyces</taxon>
    </lineage>
</organism>
<feature type="region of interest" description="Disordered" evidence="1">
    <location>
        <begin position="115"/>
        <end position="134"/>
    </location>
</feature>
<dbReference type="Proteomes" id="UP001175353">
    <property type="component" value="Unassembled WGS sequence"/>
</dbReference>
<evidence type="ECO:0000313" key="2">
    <source>
        <dbReference type="EMBL" id="KAK0964479.1"/>
    </source>
</evidence>
<feature type="region of interest" description="Disordered" evidence="1">
    <location>
        <begin position="53"/>
        <end position="77"/>
    </location>
</feature>
<feature type="compositionally biased region" description="Basic and acidic residues" evidence="1">
    <location>
        <begin position="67"/>
        <end position="77"/>
    </location>
</feature>
<accession>A0AAN6HCG5</accession>
<protein>
    <submittedName>
        <fullName evidence="2">Uncharacterized protein</fullName>
    </submittedName>
</protein>
<name>A0AAN6HCG5_9PEZI</name>
<reference evidence="2" key="1">
    <citation type="submission" date="2023-06" db="EMBL/GenBank/DDBJ databases">
        <title>Black Yeasts Isolated from many extreme environments.</title>
        <authorList>
            <person name="Coleine C."/>
            <person name="Stajich J.E."/>
            <person name="Selbmann L."/>
        </authorList>
    </citation>
    <scope>NUCLEOTIDE SEQUENCE</scope>
    <source>
        <strain evidence="2">CCFEE 5200</strain>
    </source>
</reference>
<keyword evidence="3" id="KW-1185">Reference proteome</keyword>